<keyword evidence="2" id="KW-0677">Repeat</keyword>
<sequence length="794" mass="81013">MSVRSLVLAVCGAALLLAPGPLPVARDAEAQSNILRYSTRNLGRAVQSQTRAIFRPTLTIRGNLGPVQGLTIDSDWTTAATAVGNGSIALWDLQEGAESQRLPNPGLGPLREIHVGPGGGFVLLGSTGNQARVLPASSGSGVAPLPAAASTGVGALGLSPDGNEAIVGRTDGTILAVTLASGTVRQLHRAGGPVTHVATTDTGTFAATTSTGALLLGSPGSVRTVQPSGSITALAMAADGTVAVGTGGGAVEIWNATTAQRLSATTPHGGAVTAVAAAPGGAAVSGDASGRLVRHAGGGATTAPSPLPGRISGLALRANPNRILAASADGTVHVLDGQSFRQLARMISNQGGWAVVSPEGRYDGAIDTYADVVWSTPAADMPVDTYASSLYEPGLLSKSVQPGMTLSTQTPSVPISQEIRLPPEVSLSVSPTSGAQAGQTLTVTVTVVNPSSDTIPTVRLFNNGKRVAPDVIVSESTGTQDGNPSRTVTFGVPAVAGANQFSAVGVGWQNGTSEPATATVQAAGGGNTGQLYLTSVGINAYRASGLEPLNFAANDAQSVAGLFQSRIRTPYAGVRNTLLLDRNATKGAIMAHLKSLRTVSDRDVVVVYLAGHGKALNDDWYFLAADVTAASAGAIRSHGVSAQELADNLRRIPAQKVLLLVDSCGSGAALQQFDGFEQRRFLDSLSRETGVHVLTAARAGQEAPEYAVLNHGLFTYAFLQGFEGGSARQADRAPRDGQVTVVEIKTYVEDMVPVVVKSLEKQLAQVSGARGGILNRTMVTPVGISRGADFVLAR</sequence>
<dbReference type="Gene3D" id="3.40.50.1460">
    <property type="match status" value="1"/>
</dbReference>
<dbReference type="EMBL" id="WIVE01000018">
    <property type="protein sequence ID" value="MQX36380.1"/>
    <property type="molecule type" value="Genomic_DNA"/>
</dbReference>
<feature type="chain" id="PRO_5030970335" description="Peptidase C14 caspase domain-containing protein" evidence="4">
    <location>
        <begin position="25"/>
        <end position="794"/>
    </location>
</feature>
<feature type="repeat" description="WD" evidence="3">
    <location>
        <begin position="60"/>
        <end position="101"/>
    </location>
</feature>
<evidence type="ECO:0000313" key="7">
    <source>
        <dbReference type="Proteomes" id="UP000434582"/>
    </source>
</evidence>
<dbReference type="Gene3D" id="2.130.10.10">
    <property type="entry name" value="YVTN repeat-like/Quinoprotein amine dehydrogenase"/>
    <property type="match status" value="2"/>
</dbReference>
<dbReference type="PANTHER" id="PTHR44019">
    <property type="entry name" value="WD REPEAT-CONTAINING PROTEIN 55"/>
    <property type="match status" value="1"/>
</dbReference>
<gene>
    <name evidence="6" type="ORF">GHC57_07590</name>
</gene>
<name>A0A7X1ZD69_9PROT</name>
<dbReference type="PROSITE" id="PS50082">
    <property type="entry name" value="WD_REPEATS_2"/>
    <property type="match status" value="1"/>
</dbReference>
<dbReference type="InterPro" id="IPR050505">
    <property type="entry name" value="WDR55/POC1"/>
</dbReference>
<organism evidence="6 7">
    <name type="scientific">Roseospira navarrensis</name>
    <dbReference type="NCBI Taxonomy" id="140058"/>
    <lineage>
        <taxon>Bacteria</taxon>
        <taxon>Pseudomonadati</taxon>
        <taxon>Pseudomonadota</taxon>
        <taxon>Alphaproteobacteria</taxon>
        <taxon>Rhodospirillales</taxon>
        <taxon>Rhodospirillaceae</taxon>
        <taxon>Roseospira</taxon>
    </lineage>
</organism>
<evidence type="ECO:0000256" key="3">
    <source>
        <dbReference type="PROSITE-ProRule" id="PRU00221"/>
    </source>
</evidence>
<protein>
    <recommendedName>
        <fullName evidence="5">Peptidase C14 caspase domain-containing protein</fullName>
    </recommendedName>
</protein>
<accession>A0A7X1ZD69</accession>
<dbReference type="InterPro" id="IPR015943">
    <property type="entry name" value="WD40/YVTN_repeat-like_dom_sf"/>
</dbReference>
<dbReference type="PANTHER" id="PTHR44019:SF8">
    <property type="entry name" value="POC1 CENTRIOLAR PROTEIN HOMOLOG"/>
    <property type="match status" value="1"/>
</dbReference>
<keyword evidence="1 3" id="KW-0853">WD repeat</keyword>
<proteinExistence type="predicted"/>
<evidence type="ECO:0000259" key="5">
    <source>
        <dbReference type="Pfam" id="PF00656"/>
    </source>
</evidence>
<dbReference type="SMART" id="SM00320">
    <property type="entry name" value="WD40"/>
    <property type="match status" value="4"/>
</dbReference>
<dbReference type="SUPFAM" id="SSF52129">
    <property type="entry name" value="Caspase-like"/>
    <property type="match status" value="1"/>
</dbReference>
<comment type="caution">
    <text evidence="6">The sequence shown here is derived from an EMBL/GenBank/DDBJ whole genome shotgun (WGS) entry which is preliminary data.</text>
</comment>
<keyword evidence="7" id="KW-1185">Reference proteome</keyword>
<feature type="signal peptide" evidence="4">
    <location>
        <begin position="1"/>
        <end position="24"/>
    </location>
</feature>
<feature type="domain" description="Peptidase C14 caspase" evidence="5">
    <location>
        <begin position="536"/>
        <end position="727"/>
    </location>
</feature>
<dbReference type="Pfam" id="PF00656">
    <property type="entry name" value="Peptidase_C14"/>
    <property type="match status" value="1"/>
</dbReference>
<dbReference type="GO" id="GO:0006508">
    <property type="term" value="P:proteolysis"/>
    <property type="evidence" value="ECO:0007669"/>
    <property type="project" value="InterPro"/>
</dbReference>
<dbReference type="AlphaFoldDB" id="A0A7X1ZD69"/>
<evidence type="ECO:0000256" key="1">
    <source>
        <dbReference type="ARBA" id="ARBA00022574"/>
    </source>
</evidence>
<dbReference type="InterPro" id="IPR011047">
    <property type="entry name" value="Quinoprotein_ADH-like_sf"/>
</dbReference>
<dbReference type="SUPFAM" id="SSF50998">
    <property type="entry name" value="Quinoprotein alcohol dehydrogenase-like"/>
    <property type="match status" value="1"/>
</dbReference>
<dbReference type="InterPro" id="IPR029030">
    <property type="entry name" value="Caspase-like_dom_sf"/>
</dbReference>
<dbReference type="InterPro" id="IPR019775">
    <property type="entry name" value="WD40_repeat_CS"/>
</dbReference>
<dbReference type="PROSITE" id="PS00678">
    <property type="entry name" value="WD_REPEATS_1"/>
    <property type="match status" value="1"/>
</dbReference>
<evidence type="ECO:0000256" key="2">
    <source>
        <dbReference type="ARBA" id="ARBA00022737"/>
    </source>
</evidence>
<dbReference type="Proteomes" id="UP000434582">
    <property type="component" value="Unassembled WGS sequence"/>
</dbReference>
<dbReference type="InterPro" id="IPR011600">
    <property type="entry name" value="Pept_C14_caspase"/>
</dbReference>
<evidence type="ECO:0000256" key="4">
    <source>
        <dbReference type="SAM" id="SignalP"/>
    </source>
</evidence>
<reference evidence="6 7" key="1">
    <citation type="submission" date="2019-10" db="EMBL/GenBank/DDBJ databases">
        <title>Draft whole-genome sequence of the purple nonsulfur photosynthetic bacterium Roseospira navarrensis DSM 15114.</title>
        <authorList>
            <person name="Kyndt J.A."/>
            <person name="Meyer T.E."/>
        </authorList>
    </citation>
    <scope>NUCLEOTIDE SEQUENCE [LARGE SCALE GENOMIC DNA]</scope>
    <source>
        <strain evidence="6 7">DSM 15114</strain>
    </source>
</reference>
<dbReference type="InterPro" id="IPR001680">
    <property type="entry name" value="WD40_rpt"/>
</dbReference>
<keyword evidence="4" id="KW-0732">Signal</keyword>
<dbReference type="GO" id="GO:0004197">
    <property type="term" value="F:cysteine-type endopeptidase activity"/>
    <property type="evidence" value="ECO:0007669"/>
    <property type="project" value="InterPro"/>
</dbReference>
<evidence type="ECO:0000313" key="6">
    <source>
        <dbReference type="EMBL" id="MQX36380.1"/>
    </source>
</evidence>
<dbReference type="RefSeq" id="WP_153342834.1">
    <property type="nucleotide sequence ID" value="NZ_WIVE01000018.1"/>
</dbReference>
<dbReference type="OrthoDB" id="235631at2"/>